<dbReference type="InterPro" id="IPR028992">
    <property type="entry name" value="Hedgehog/Intein_dom"/>
</dbReference>
<reference evidence="2 3" key="1">
    <citation type="journal article" date="2020" name="Int. J. Syst. Evol. Microbiol.">
        <title>Novel acetic acid bacteria from cider fermentations: Acetobacter conturbans sp. nov. and Acetobacter fallax sp. nov.</title>
        <authorList>
            <person name="Sombolestani A.S."/>
            <person name="Cleenwerck I."/>
            <person name="Cnockaert M."/>
            <person name="Borremans W."/>
            <person name="Wieme A.D."/>
            <person name="De Vuyst L."/>
            <person name="Vandamme P."/>
        </authorList>
    </citation>
    <scope>NUCLEOTIDE SEQUENCE [LARGE SCALE GENOMIC DNA]</scope>
    <source>
        <strain evidence="2 3">LMG 1627</strain>
    </source>
</reference>
<evidence type="ECO:0000313" key="2">
    <source>
        <dbReference type="EMBL" id="NHN87565.1"/>
    </source>
</evidence>
<proteinExistence type="predicted"/>
<dbReference type="Proteomes" id="UP000631653">
    <property type="component" value="Unassembled WGS sequence"/>
</dbReference>
<comment type="caution">
    <text evidence="2">The sequence shown here is derived from an EMBL/GenBank/DDBJ whole genome shotgun (WGS) entry which is preliminary data.</text>
</comment>
<name>A0ABX0JYP9_9PROT</name>
<gene>
    <name evidence="2" type="ORF">GOB81_02820</name>
</gene>
<evidence type="ECO:0000313" key="3">
    <source>
        <dbReference type="Proteomes" id="UP000631653"/>
    </source>
</evidence>
<protein>
    <recommendedName>
        <fullName evidence="1">Hedgehog/Intein (Hint) domain-containing protein</fullName>
    </recommendedName>
</protein>
<evidence type="ECO:0000259" key="1">
    <source>
        <dbReference type="Pfam" id="PF13403"/>
    </source>
</evidence>
<sequence length="175" mass="19592">MRTLGGQFVPLRWRGTRRYTHKQMVLNAMVCPITVRADAFACGVPQRNLRISQMHALYLEGTLIPVSALANGRSIFIEPPSLSVEYHHLDIGPHGIILAEGTPTESLLNNDASRRGFDNYDPRITMFPDDPACSQAAPWIEAGEMIAALQQRYARRAEQQGFPLHHVDEADFLLV</sequence>
<accession>A0ABX0JYP9</accession>
<dbReference type="EMBL" id="WOSY01000002">
    <property type="protein sequence ID" value="NHN87565.1"/>
    <property type="molecule type" value="Genomic_DNA"/>
</dbReference>
<keyword evidence="3" id="KW-1185">Reference proteome</keyword>
<dbReference type="Pfam" id="PF13403">
    <property type="entry name" value="Hint_2"/>
    <property type="match status" value="1"/>
</dbReference>
<organism evidence="2 3">
    <name type="scientific">Acetobacter conturbans</name>
    <dbReference type="NCBI Taxonomy" id="1737472"/>
    <lineage>
        <taxon>Bacteria</taxon>
        <taxon>Pseudomonadati</taxon>
        <taxon>Pseudomonadota</taxon>
        <taxon>Alphaproteobacteria</taxon>
        <taxon>Acetobacterales</taxon>
        <taxon>Acetobacteraceae</taxon>
        <taxon>Acetobacter</taxon>
    </lineage>
</organism>
<dbReference type="RefSeq" id="WP_173568982.1">
    <property type="nucleotide sequence ID" value="NZ_WOSY01000002.1"/>
</dbReference>
<feature type="domain" description="Hedgehog/Intein (Hint)" evidence="1">
    <location>
        <begin position="3"/>
        <end position="109"/>
    </location>
</feature>